<dbReference type="InterPro" id="IPR036779">
    <property type="entry name" value="LysM_dom_sf"/>
</dbReference>
<comment type="similarity">
    <text evidence="4">Belongs to the secreted LysM effector family.</text>
</comment>
<organism evidence="6 7">
    <name type="scientific">Fusarium oxysporum</name>
    <name type="common">Fusarium vascular wilt</name>
    <dbReference type="NCBI Taxonomy" id="5507"/>
    <lineage>
        <taxon>Eukaryota</taxon>
        <taxon>Fungi</taxon>
        <taxon>Dikarya</taxon>
        <taxon>Ascomycota</taxon>
        <taxon>Pezizomycotina</taxon>
        <taxon>Sordariomycetes</taxon>
        <taxon>Hypocreomycetidae</taxon>
        <taxon>Hypocreales</taxon>
        <taxon>Nectriaceae</taxon>
        <taxon>Fusarium</taxon>
        <taxon>Fusarium oxysporum species complex</taxon>
    </lineage>
</organism>
<gene>
    <name evidence="6" type="ORF">BFJ69_g5537</name>
</gene>
<dbReference type="PANTHER" id="PTHR34997">
    <property type="entry name" value="AM15"/>
    <property type="match status" value="1"/>
</dbReference>
<accession>A0A420NE36</accession>
<dbReference type="PANTHER" id="PTHR34997:SF2">
    <property type="entry name" value="LYSM DOMAIN-CONTAINING PROTEIN-RELATED"/>
    <property type="match status" value="1"/>
</dbReference>
<dbReference type="Pfam" id="PF01476">
    <property type="entry name" value="LysM"/>
    <property type="match status" value="1"/>
</dbReference>
<dbReference type="EMBL" id="MRCX01000038">
    <property type="protein sequence ID" value="RKK78487.1"/>
    <property type="molecule type" value="Genomic_DNA"/>
</dbReference>
<evidence type="ECO:0000313" key="6">
    <source>
        <dbReference type="EMBL" id="RKK78487.1"/>
    </source>
</evidence>
<dbReference type="Proteomes" id="UP000285084">
    <property type="component" value="Unassembled WGS sequence"/>
</dbReference>
<dbReference type="Gene3D" id="3.10.350.10">
    <property type="entry name" value="LysM domain"/>
    <property type="match status" value="1"/>
</dbReference>
<evidence type="ECO:0000256" key="3">
    <source>
        <dbReference type="ARBA" id="ARBA00023026"/>
    </source>
</evidence>
<reference evidence="6 7" key="1">
    <citation type="journal article" date="2018" name="Sci. Rep.">
        <title>Characterisation of pathogen-specific regions and novel effector candidates in Fusarium oxysporum f. sp. cepae.</title>
        <authorList>
            <person name="Armitage A.D."/>
            <person name="Taylor A."/>
            <person name="Sobczyk M.K."/>
            <person name="Baxter L."/>
            <person name="Greenfield B.P."/>
            <person name="Bates H.J."/>
            <person name="Wilson F."/>
            <person name="Jackson A.C."/>
            <person name="Ott S."/>
            <person name="Harrison R.J."/>
            <person name="Clarkson J.P."/>
        </authorList>
    </citation>
    <scope>NUCLEOTIDE SEQUENCE [LARGE SCALE GENOMIC DNA]</scope>
    <source>
        <strain evidence="6 7">Fo_A13</strain>
    </source>
</reference>
<dbReference type="SUPFAM" id="SSF54106">
    <property type="entry name" value="LysM domain"/>
    <property type="match status" value="1"/>
</dbReference>
<keyword evidence="2" id="KW-0732">Signal</keyword>
<dbReference type="VEuPathDB" id="FungiDB:FOMG_16769"/>
<dbReference type="AlphaFoldDB" id="A0A420NE36"/>
<keyword evidence="1" id="KW-0147">Chitin-binding</keyword>
<comment type="caution">
    <text evidence="6">The sequence shown here is derived from an EMBL/GenBank/DDBJ whole genome shotgun (WGS) entry which is preliminary data.</text>
</comment>
<dbReference type="InterPro" id="IPR018392">
    <property type="entry name" value="LysM"/>
</dbReference>
<sequence>MHTSCSSGIVTSTPTQTGMVTGCKYFYQVHGGDGCWDIAHDNNINLDDFYKWNPAVKTDCSGLQPDYNICIGI</sequence>
<dbReference type="GO" id="GO:0008061">
    <property type="term" value="F:chitin binding"/>
    <property type="evidence" value="ECO:0007669"/>
    <property type="project" value="UniProtKB-KW"/>
</dbReference>
<evidence type="ECO:0000256" key="1">
    <source>
        <dbReference type="ARBA" id="ARBA00022669"/>
    </source>
</evidence>
<evidence type="ECO:0000256" key="2">
    <source>
        <dbReference type="ARBA" id="ARBA00022729"/>
    </source>
</evidence>
<evidence type="ECO:0000259" key="5">
    <source>
        <dbReference type="PROSITE" id="PS51782"/>
    </source>
</evidence>
<proteinExistence type="inferred from homology"/>
<dbReference type="PROSITE" id="PS51782">
    <property type="entry name" value="LYSM"/>
    <property type="match status" value="1"/>
</dbReference>
<feature type="domain" description="LysM" evidence="5">
    <location>
        <begin position="25"/>
        <end position="71"/>
    </location>
</feature>
<dbReference type="InterPro" id="IPR052210">
    <property type="entry name" value="LysM1-like"/>
</dbReference>
<evidence type="ECO:0000256" key="4">
    <source>
        <dbReference type="ARBA" id="ARBA00044955"/>
    </source>
</evidence>
<dbReference type="SMART" id="SM00257">
    <property type="entry name" value="LysM"/>
    <property type="match status" value="1"/>
</dbReference>
<dbReference type="CDD" id="cd00118">
    <property type="entry name" value="LysM"/>
    <property type="match status" value="1"/>
</dbReference>
<evidence type="ECO:0000313" key="7">
    <source>
        <dbReference type="Proteomes" id="UP000285084"/>
    </source>
</evidence>
<name>A0A420NE36_FUSOX</name>
<keyword evidence="3" id="KW-0843">Virulence</keyword>
<protein>
    <recommendedName>
        <fullName evidence="5">LysM domain-containing protein</fullName>
    </recommendedName>
</protein>